<keyword evidence="6" id="KW-1185">Reference proteome</keyword>
<evidence type="ECO:0000259" key="4">
    <source>
        <dbReference type="Pfam" id="PF07992"/>
    </source>
</evidence>
<reference evidence="5 6" key="1">
    <citation type="submission" date="2021-02" db="EMBL/GenBank/DDBJ databases">
        <title>Draft genome and description of Leucobacter sp nov strain Marseille-Q4368.</title>
        <authorList>
            <person name="Boxberger M."/>
            <person name="La Scola B."/>
        </authorList>
    </citation>
    <scope>NUCLEOTIDE SEQUENCE [LARGE SCALE GENOMIC DNA]</scope>
    <source>
        <strain evidence="5 6">Marseille-Q4368</strain>
    </source>
</reference>
<dbReference type="Pfam" id="PF07992">
    <property type="entry name" value="Pyr_redox_2"/>
    <property type="match status" value="1"/>
</dbReference>
<evidence type="ECO:0000313" key="5">
    <source>
        <dbReference type="EMBL" id="MBS3181153.1"/>
    </source>
</evidence>
<dbReference type="RefSeq" id="WP_211648288.1">
    <property type="nucleotide sequence ID" value="NZ_JAFEVO010000001.1"/>
</dbReference>
<dbReference type="SUPFAM" id="SSF51905">
    <property type="entry name" value="FAD/NAD(P)-binding domain"/>
    <property type="match status" value="1"/>
</dbReference>
<comment type="catalytic activity">
    <reaction evidence="3">
        <text>[thioredoxin]-dithiol + NADP(+) = [thioredoxin]-disulfide + NADPH + H(+)</text>
        <dbReference type="Rhea" id="RHEA:20345"/>
        <dbReference type="Rhea" id="RHEA-COMP:10698"/>
        <dbReference type="Rhea" id="RHEA-COMP:10700"/>
        <dbReference type="ChEBI" id="CHEBI:15378"/>
        <dbReference type="ChEBI" id="CHEBI:29950"/>
        <dbReference type="ChEBI" id="CHEBI:50058"/>
        <dbReference type="ChEBI" id="CHEBI:57783"/>
        <dbReference type="ChEBI" id="CHEBI:58349"/>
        <dbReference type="EC" id="1.8.1.9"/>
    </reaction>
</comment>
<evidence type="ECO:0000256" key="1">
    <source>
        <dbReference type="ARBA" id="ARBA00022630"/>
    </source>
</evidence>
<dbReference type="Proteomes" id="UP000811492">
    <property type="component" value="Unassembled WGS sequence"/>
</dbReference>
<organism evidence="5 6">
    <name type="scientific">Leucobacter manosquensis</name>
    <dbReference type="NCBI Taxonomy" id="2810611"/>
    <lineage>
        <taxon>Bacteria</taxon>
        <taxon>Bacillati</taxon>
        <taxon>Actinomycetota</taxon>
        <taxon>Actinomycetes</taxon>
        <taxon>Micrococcales</taxon>
        <taxon>Microbacteriaceae</taxon>
        <taxon>Leucobacter</taxon>
    </lineage>
</organism>
<dbReference type="InterPro" id="IPR050097">
    <property type="entry name" value="Ferredoxin-NADP_redctase_2"/>
</dbReference>
<keyword evidence="2" id="KW-0560">Oxidoreductase</keyword>
<dbReference type="PRINTS" id="PR00469">
    <property type="entry name" value="PNDRDTASEII"/>
</dbReference>
<dbReference type="PRINTS" id="PR00368">
    <property type="entry name" value="FADPNR"/>
</dbReference>
<keyword evidence="1" id="KW-0285">Flavoprotein</keyword>
<proteinExistence type="predicted"/>
<sequence length="347" mass="37888">MTEAQQPHPRTTAFSTAEDCQDVIIIGGGPAGLSAALTLARARRSTTVIDAGEPRNAAAEHIHGMLGFEDIAPHEFLERGRREVMAHGAEIIFGRARNIGRRDDESFTVATDTAEEFRARRLIIATGISDQLPHIPGLRERWGRDVLHCPYCHGWEVRGRRIGIVASCEDSIKQALTFHQWSDDVTFLANGRTVDAEDRLRLRAVGISIVDDALAEAIIDSEGIRSMRLEDGSEIECDALGVSPSSDAHLDMLEELGVHWETHPLGRFIETDAAGRTAVHGVWAAGNCANLSAQVGWAAAHGALVAQDINADLIRTDVEHAVENLRERESWAEEDAGRGEHTGLLQE</sequence>
<dbReference type="Gene3D" id="3.50.50.60">
    <property type="entry name" value="FAD/NAD(P)-binding domain"/>
    <property type="match status" value="2"/>
</dbReference>
<dbReference type="InterPro" id="IPR023753">
    <property type="entry name" value="FAD/NAD-binding_dom"/>
</dbReference>
<evidence type="ECO:0000256" key="2">
    <source>
        <dbReference type="ARBA" id="ARBA00023002"/>
    </source>
</evidence>
<evidence type="ECO:0000313" key="6">
    <source>
        <dbReference type="Proteomes" id="UP000811492"/>
    </source>
</evidence>
<dbReference type="EMBL" id="JAFEVO010000001">
    <property type="protein sequence ID" value="MBS3181153.1"/>
    <property type="molecule type" value="Genomic_DNA"/>
</dbReference>
<evidence type="ECO:0000256" key="3">
    <source>
        <dbReference type="ARBA" id="ARBA00048132"/>
    </source>
</evidence>
<protein>
    <submittedName>
        <fullName evidence="5">NAD(P)/FAD-dependent oxidoreductase</fullName>
    </submittedName>
</protein>
<gene>
    <name evidence="5" type="ORF">JSQ98_02880</name>
</gene>
<comment type="caution">
    <text evidence="5">The sequence shown here is derived from an EMBL/GenBank/DDBJ whole genome shotgun (WGS) entry which is preliminary data.</text>
</comment>
<accession>A0ABS5M1T5</accession>
<name>A0ABS5M1T5_9MICO</name>
<dbReference type="InterPro" id="IPR036188">
    <property type="entry name" value="FAD/NAD-bd_sf"/>
</dbReference>
<feature type="domain" description="FAD/NAD(P)-binding" evidence="4">
    <location>
        <begin position="22"/>
        <end position="301"/>
    </location>
</feature>
<dbReference type="PANTHER" id="PTHR48105">
    <property type="entry name" value="THIOREDOXIN REDUCTASE 1-RELATED-RELATED"/>
    <property type="match status" value="1"/>
</dbReference>